<dbReference type="EMBL" id="QJKJ01012234">
    <property type="protein sequence ID" value="RDX69162.1"/>
    <property type="molecule type" value="Genomic_DNA"/>
</dbReference>
<dbReference type="AlphaFoldDB" id="A0A371ESZ6"/>
<evidence type="ECO:0000313" key="2">
    <source>
        <dbReference type="Proteomes" id="UP000257109"/>
    </source>
</evidence>
<gene>
    <name evidence="1" type="primary">GIP</name>
    <name evidence="1" type="ORF">CR513_51757</name>
</gene>
<reference evidence="1" key="1">
    <citation type="submission" date="2018-05" db="EMBL/GenBank/DDBJ databases">
        <title>Draft genome of Mucuna pruriens seed.</title>
        <authorList>
            <person name="Nnadi N.E."/>
            <person name="Vos R."/>
            <person name="Hasami M.H."/>
            <person name="Devisetty U.K."/>
            <person name="Aguiy J.C."/>
        </authorList>
    </citation>
    <scope>NUCLEOTIDE SEQUENCE [LARGE SCALE GENOMIC DNA]</scope>
    <source>
        <strain evidence="1">JCA_2017</strain>
    </source>
</reference>
<dbReference type="Pfam" id="PF14223">
    <property type="entry name" value="Retrotran_gag_2"/>
    <property type="match status" value="1"/>
</dbReference>
<dbReference type="STRING" id="157652.A0A371ESZ6"/>
<dbReference type="Proteomes" id="UP000257109">
    <property type="component" value="Unassembled WGS sequence"/>
</dbReference>
<dbReference type="CDD" id="cd09272">
    <property type="entry name" value="RNase_HI_RT_Ty1"/>
    <property type="match status" value="1"/>
</dbReference>
<keyword evidence="2" id="KW-1185">Reference proteome</keyword>
<dbReference type="OrthoDB" id="1428665at2759"/>
<feature type="non-terminal residue" evidence="1">
    <location>
        <position position="1"/>
    </location>
</feature>
<name>A0A371ESZ6_MUCPR</name>
<proteinExistence type="predicted"/>
<organism evidence="1 2">
    <name type="scientific">Mucuna pruriens</name>
    <name type="common">Velvet bean</name>
    <name type="synonym">Dolichos pruriens</name>
    <dbReference type="NCBI Taxonomy" id="157652"/>
    <lineage>
        <taxon>Eukaryota</taxon>
        <taxon>Viridiplantae</taxon>
        <taxon>Streptophyta</taxon>
        <taxon>Embryophyta</taxon>
        <taxon>Tracheophyta</taxon>
        <taxon>Spermatophyta</taxon>
        <taxon>Magnoliopsida</taxon>
        <taxon>eudicotyledons</taxon>
        <taxon>Gunneridae</taxon>
        <taxon>Pentapetalae</taxon>
        <taxon>rosids</taxon>
        <taxon>fabids</taxon>
        <taxon>Fabales</taxon>
        <taxon>Fabaceae</taxon>
        <taxon>Papilionoideae</taxon>
        <taxon>50 kb inversion clade</taxon>
        <taxon>NPAAA clade</taxon>
        <taxon>indigoferoid/millettioid clade</taxon>
        <taxon>Phaseoleae</taxon>
        <taxon>Mucuna</taxon>
    </lineage>
</organism>
<protein>
    <submittedName>
        <fullName evidence="1">Copia protein</fullName>
    </submittedName>
</protein>
<evidence type="ECO:0000313" key="1">
    <source>
        <dbReference type="EMBL" id="RDX69162.1"/>
    </source>
</evidence>
<accession>A0A371ESZ6</accession>
<comment type="caution">
    <text evidence="1">The sequence shown here is derived from an EMBL/GenBank/DDBJ whole genome shotgun (WGS) entry which is preliminary data.</text>
</comment>
<sequence length="173" mass="20217">MRRMLEAMRQKQNTPTMIFCDNKSHIDIWFHKIQEWVIEKEVVIEYYPTKEQVADIFTKPLKVELFYKLKKMLGIISIANFKKILDDLENLEVKLEDEDKTPILLSALPSSYEHFKDAILFGRDQTIMLDEDCSERRNKDSNKLQELGDVAIATIGYETANVLVVSNSEIEED</sequence>